<dbReference type="OrthoDB" id="9807434at2"/>
<accession>A0A1J0WLY6</accession>
<dbReference type="HAMAP" id="MF_00238">
    <property type="entry name" value="Cytidyl_kinase_type1"/>
    <property type="match status" value="1"/>
</dbReference>
<dbReference type="EC" id="2.7.4.25" evidence="8"/>
<evidence type="ECO:0000256" key="4">
    <source>
        <dbReference type="ARBA" id="ARBA00022777"/>
    </source>
</evidence>
<dbReference type="GO" id="GO:0006220">
    <property type="term" value="P:pyrimidine nucleotide metabolic process"/>
    <property type="evidence" value="ECO:0007669"/>
    <property type="project" value="UniProtKB-UniRule"/>
</dbReference>
<keyword evidence="2 8" id="KW-0808">Transferase</keyword>
<name>A0A1J0WLY6_9RHOB</name>
<dbReference type="InterPro" id="IPR003136">
    <property type="entry name" value="Cytidylate_kin"/>
</dbReference>
<dbReference type="GO" id="GO:0005524">
    <property type="term" value="F:ATP binding"/>
    <property type="evidence" value="ECO:0007669"/>
    <property type="project" value="UniProtKB-UniRule"/>
</dbReference>
<sequence length="207" mass="21825">MLNGFTVAIDGPAASGKGTISKAVARHFGFAHLDTGLLYRAVGARVLDGELPEDAARALVPADLEDDRLRSPEVAQEASRVAAVPEVRALLVDFQRSFAARAGGAVLDGRDIGTVICPDAQVKMFVTARADVRARRRFEELRGKGVDTTFEAVLADVEARDARDMGRADAPLRPAPDAVQVDTSNLAIDAAVEAAVALIAEKLPARG</sequence>
<evidence type="ECO:0000313" key="10">
    <source>
        <dbReference type="EMBL" id="APE45291.1"/>
    </source>
</evidence>
<evidence type="ECO:0000256" key="6">
    <source>
        <dbReference type="ARBA" id="ARBA00047615"/>
    </source>
</evidence>
<dbReference type="Gene3D" id="3.40.50.300">
    <property type="entry name" value="P-loop containing nucleotide triphosphate hydrolases"/>
    <property type="match status" value="1"/>
</dbReference>
<dbReference type="AlphaFoldDB" id="A0A1J0WLY6"/>
<feature type="domain" description="Cytidylate kinase" evidence="9">
    <location>
        <begin position="7"/>
        <end position="52"/>
    </location>
</feature>
<dbReference type="KEGG" id="suam:BOO69_04615"/>
<dbReference type="GO" id="GO:0005737">
    <property type="term" value="C:cytoplasm"/>
    <property type="evidence" value="ECO:0007669"/>
    <property type="project" value="UniProtKB-SubCell"/>
</dbReference>
<keyword evidence="5 8" id="KW-0067">ATP-binding</keyword>
<dbReference type="Proteomes" id="UP000181897">
    <property type="component" value="Chromosome"/>
</dbReference>
<keyword evidence="8" id="KW-0963">Cytoplasm</keyword>
<feature type="binding site" evidence="8">
    <location>
        <begin position="11"/>
        <end position="19"/>
    </location>
    <ligand>
        <name>ATP</name>
        <dbReference type="ChEBI" id="CHEBI:30616"/>
    </ligand>
</feature>
<dbReference type="STRING" id="1917485.BOO69_04615"/>
<evidence type="ECO:0000256" key="1">
    <source>
        <dbReference type="ARBA" id="ARBA00009427"/>
    </source>
</evidence>
<comment type="similarity">
    <text evidence="1 8">Belongs to the cytidylate kinase family. Type 1 subfamily.</text>
</comment>
<dbReference type="GO" id="GO:0036430">
    <property type="term" value="F:CMP kinase activity"/>
    <property type="evidence" value="ECO:0007669"/>
    <property type="project" value="RHEA"/>
</dbReference>
<comment type="subcellular location">
    <subcellularLocation>
        <location evidence="8">Cytoplasm</location>
    </subcellularLocation>
</comment>
<evidence type="ECO:0000256" key="3">
    <source>
        <dbReference type="ARBA" id="ARBA00022741"/>
    </source>
</evidence>
<evidence type="ECO:0000256" key="7">
    <source>
        <dbReference type="ARBA" id="ARBA00048478"/>
    </source>
</evidence>
<reference evidence="10 11" key="1">
    <citation type="submission" date="2016-11" db="EMBL/GenBank/DDBJ databases">
        <title>Complete genome sequence of Sulfitobacter sp. AM1-D1, a toxic bacteria associated with marine dinoflagellate Alexandrium minutum in East China Sea.</title>
        <authorList>
            <person name="Yang Q."/>
            <person name="Zhang X."/>
            <person name="Tian X."/>
        </authorList>
    </citation>
    <scope>NUCLEOTIDE SEQUENCE [LARGE SCALE GENOMIC DNA]</scope>
    <source>
        <strain evidence="10 11">AM1-D1</strain>
    </source>
</reference>
<dbReference type="SUPFAM" id="SSF52540">
    <property type="entry name" value="P-loop containing nucleoside triphosphate hydrolases"/>
    <property type="match status" value="1"/>
</dbReference>
<dbReference type="CDD" id="cd02020">
    <property type="entry name" value="CMPK"/>
    <property type="match status" value="1"/>
</dbReference>
<dbReference type="InterPro" id="IPR011994">
    <property type="entry name" value="Cytidylate_kinase_dom"/>
</dbReference>
<evidence type="ECO:0000256" key="2">
    <source>
        <dbReference type="ARBA" id="ARBA00022679"/>
    </source>
</evidence>
<keyword evidence="11" id="KW-1185">Reference proteome</keyword>
<organism evidence="10 11">
    <name type="scientific">Sulfitobacter alexandrii</name>
    <dbReference type="NCBI Taxonomy" id="1917485"/>
    <lineage>
        <taxon>Bacteria</taxon>
        <taxon>Pseudomonadati</taxon>
        <taxon>Pseudomonadota</taxon>
        <taxon>Alphaproteobacteria</taxon>
        <taxon>Rhodobacterales</taxon>
        <taxon>Roseobacteraceae</taxon>
        <taxon>Sulfitobacter</taxon>
    </lineage>
</organism>
<keyword evidence="4 8" id="KW-0418">Kinase</keyword>
<comment type="catalytic activity">
    <reaction evidence="6 8">
        <text>dCMP + ATP = dCDP + ADP</text>
        <dbReference type="Rhea" id="RHEA:25094"/>
        <dbReference type="ChEBI" id="CHEBI:30616"/>
        <dbReference type="ChEBI" id="CHEBI:57566"/>
        <dbReference type="ChEBI" id="CHEBI:58593"/>
        <dbReference type="ChEBI" id="CHEBI:456216"/>
        <dbReference type="EC" id="2.7.4.25"/>
    </reaction>
</comment>
<dbReference type="EMBL" id="CP018076">
    <property type="protein sequence ID" value="APE45291.1"/>
    <property type="molecule type" value="Genomic_DNA"/>
</dbReference>
<dbReference type="Pfam" id="PF02224">
    <property type="entry name" value="Cytidylate_kin"/>
    <property type="match status" value="2"/>
</dbReference>
<comment type="catalytic activity">
    <reaction evidence="7 8">
        <text>CMP + ATP = CDP + ADP</text>
        <dbReference type="Rhea" id="RHEA:11600"/>
        <dbReference type="ChEBI" id="CHEBI:30616"/>
        <dbReference type="ChEBI" id="CHEBI:58069"/>
        <dbReference type="ChEBI" id="CHEBI:60377"/>
        <dbReference type="ChEBI" id="CHEBI:456216"/>
        <dbReference type="EC" id="2.7.4.25"/>
    </reaction>
</comment>
<dbReference type="GO" id="GO:0036431">
    <property type="term" value="F:dCMP kinase activity"/>
    <property type="evidence" value="ECO:0007669"/>
    <property type="project" value="InterPro"/>
</dbReference>
<dbReference type="RefSeq" id="WP_071973636.1">
    <property type="nucleotide sequence ID" value="NZ_CP018076.1"/>
</dbReference>
<gene>
    <name evidence="8" type="primary">cmk</name>
    <name evidence="10" type="ORF">BOO69_04615</name>
</gene>
<evidence type="ECO:0000256" key="8">
    <source>
        <dbReference type="HAMAP-Rule" id="MF_00238"/>
    </source>
</evidence>
<keyword evidence="3 8" id="KW-0547">Nucleotide-binding</keyword>
<dbReference type="InterPro" id="IPR027417">
    <property type="entry name" value="P-loop_NTPase"/>
</dbReference>
<evidence type="ECO:0000313" key="11">
    <source>
        <dbReference type="Proteomes" id="UP000181897"/>
    </source>
</evidence>
<proteinExistence type="inferred from homology"/>
<feature type="domain" description="Cytidylate kinase" evidence="9">
    <location>
        <begin position="66"/>
        <end position="199"/>
    </location>
</feature>
<protein>
    <recommendedName>
        <fullName evidence="8">Cytidylate kinase</fullName>
        <shortName evidence="8">CK</shortName>
        <ecNumber evidence="8">2.7.4.25</ecNumber>
    </recommendedName>
    <alternativeName>
        <fullName evidence="8">Cytidine monophosphate kinase</fullName>
        <shortName evidence="8">CMP kinase</shortName>
    </alternativeName>
</protein>
<evidence type="ECO:0000256" key="5">
    <source>
        <dbReference type="ARBA" id="ARBA00022840"/>
    </source>
</evidence>
<evidence type="ECO:0000259" key="9">
    <source>
        <dbReference type="Pfam" id="PF02224"/>
    </source>
</evidence>